<dbReference type="PANTHER" id="PTHR45706:SF4">
    <property type="entry name" value="TYROSINE-PROTEIN PHOSPHATASE"/>
    <property type="match status" value="1"/>
</dbReference>
<dbReference type="AlphaFoldDB" id="B4K2U9"/>
<evidence type="ECO:0000313" key="5">
    <source>
        <dbReference type="EMBL" id="EDW05124.1"/>
    </source>
</evidence>
<dbReference type="OrthoDB" id="5854685at2759"/>
<accession>B4K2U9</accession>
<dbReference type="Pfam" id="PF00102">
    <property type="entry name" value="Y_phosphatase"/>
    <property type="match status" value="2"/>
</dbReference>
<dbReference type="STRING" id="7222.B4K2U9"/>
<dbReference type="SMR" id="B4K2U9"/>
<dbReference type="SUPFAM" id="SSF52799">
    <property type="entry name" value="(Phosphotyrosine protein) phosphatases II"/>
    <property type="match status" value="1"/>
</dbReference>
<dbReference type="SMART" id="SM00194">
    <property type="entry name" value="PTPc"/>
    <property type="match status" value="1"/>
</dbReference>
<dbReference type="PROSITE" id="PS50106">
    <property type="entry name" value="PDZ"/>
    <property type="match status" value="1"/>
</dbReference>
<keyword evidence="6" id="KW-1185">Reference proteome</keyword>
<feature type="domain" description="Tyrosine-protein phosphatase" evidence="2">
    <location>
        <begin position="219"/>
        <end position="533"/>
    </location>
</feature>
<dbReference type="PANTHER" id="PTHR45706">
    <property type="entry name" value="TYROSINE-PROTEIN PHOSPHATASE"/>
    <property type="match status" value="1"/>
</dbReference>
<evidence type="ECO:0000313" key="6">
    <source>
        <dbReference type="Proteomes" id="UP000001070"/>
    </source>
</evidence>
<dbReference type="SMART" id="SM00228">
    <property type="entry name" value="PDZ"/>
    <property type="match status" value="1"/>
</dbReference>
<feature type="region of interest" description="Disordered" evidence="1">
    <location>
        <begin position="1"/>
        <end position="57"/>
    </location>
</feature>
<evidence type="ECO:0000259" key="3">
    <source>
        <dbReference type="PROSITE" id="PS50056"/>
    </source>
</evidence>
<dbReference type="PRINTS" id="PR00700">
    <property type="entry name" value="PRTYPHPHTASE"/>
</dbReference>
<dbReference type="PROSITE" id="PS50056">
    <property type="entry name" value="TYR_PHOSPHATASE_2"/>
    <property type="match status" value="1"/>
</dbReference>
<proteinExistence type="predicted"/>
<dbReference type="GO" id="GO:0048666">
    <property type="term" value="P:neuron development"/>
    <property type="evidence" value="ECO:0007669"/>
    <property type="project" value="UniProtKB-ARBA"/>
</dbReference>
<dbReference type="GO" id="GO:0009653">
    <property type="term" value="P:anatomical structure morphogenesis"/>
    <property type="evidence" value="ECO:0007669"/>
    <property type="project" value="UniProtKB-ARBA"/>
</dbReference>
<feature type="compositionally biased region" description="Polar residues" evidence="1">
    <location>
        <begin position="14"/>
        <end position="34"/>
    </location>
</feature>
<dbReference type="Gene3D" id="3.90.190.10">
    <property type="entry name" value="Protein tyrosine phosphatase superfamily"/>
    <property type="match status" value="1"/>
</dbReference>
<dbReference type="CDD" id="cd06706">
    <property type="entry name" value="PDZ_PTPN3-4-like"/>
    <property type="match status" value="1"/>
</dbReference>
<dbReference type="PROSITE" id="PS00383">
    <property type="entry name" value="TYR_PHOSPHATASE_1"/>
    <property type="match status" value="1"/>
</dbReference>
<evidence type="ECO:0000259" key="2">
    <source>
        <dbReference type="PROSITE" id="PS50055"/>
    </source>
</evidence>
<dbReference type="Gene3D" id="2.30.42.10">
    <property type="match status" value="1"/>
</dbReference>
<name>B4K2U9_DROGR</name>
<dbReference type="PROSITE" id="PS50055">
    <property type="entry name" value="TYR_PHOSPHATASE_PTP"/>
    <property type="match status" value="1"/>
</dbReference>
<dbReference type="SMART" id="SM00404">
    <property type="entry name" value="PTPc_motif"/>
    <property type="match status" value="1"/>
</dbReference>
<dbReference type="HOGENOM" id="CLU_495467_0_0_1"/>
<dbReference type="GO" id="GO:0004725">
    <property type="term" value="F:protein tyrosine phosphatase activity"/>
    <property type="evidence" value="ECO:0007669"/>
    <property type="project" value="InterPro"/>
</dbReference>
<dbReference type="SUPFAM" id="SSF50156">
    <property type="entry name" value="PDZ domain-like"/>
    <property type="match status" value="1"/>
</dbReference>
<gene>
    <name evidence="5" type="primary">Dgri\GH22606</name>
    <name evidence="5" type="ORF">Dgri_GH22606</name>
</gene>
<reference evidence="5 6" key="1">
    <citation type="journal article" date="2007" name="Nature">
        <title>Evolution of genes and genomes on the Drosophila phylogeny.</title>
        <authorList>
            <consortium name="Drosophila 12 Genomes Consortium"/>
            <person name="Clark A.G."/>
            <person name="Eisen M.B."/>
            <person name="Smith D.R."/>
            <person name="Bergman C.M."/>
            <person name="Oliver B."/>
            <person name="Markow T.A."/>
            <person name="Kaufman T.C."/>
            <person name="Kellis M."/>
            <person name="Gelbart W."/>
            <person name="Iyer V.N."/>
            <person name="Pollard D.A."/>
            <person name="Sackton T.B."/>
            <person name="Larracuente A.M."/>
            <person name="Singh N.D."/>
            <person name="Abad J.P."/>
            <person name="Abt D.N."/>
            <person name="Adryan B."/>
            <person name="Aguade M."/>
            <person name="Akashi H."/>
            <person name="Anderson W.W."/>
            <person name="Aquadro C.F."/>
            <person name="Ardell D.H."/>
            <person name="Arguello R."/>
            <person name="Artieri C.G."/>
            <person name="Barbash D.A."/>
            <person name="Barker D."/>
            <person name="Barsanti P."/>
            <person name="Batterham P."/>
            <person name="Batzoglou S."/>
            <person name="Begun D."/>
            <person name="Bhutkar A."/>
            <person name="Blanco E."/>
            <person name="Bosak S.A."/>
            <person name="Bradley R.K."/>
            <person name="Brand A.D."/>
            <person name="Brent M.R."/>
            <person name="Brooks A.N."/>
            <person name="Brown R.H."/>
            <person name="Butlin R.K."/>
            <person name="Caggese C."/>
            <person name="Calvi B.R."/>
            <person name="Bernardo de Carvalho A."/>
            <person name="Caspi A."/>
            <person name="Castrezana S."/>
            <person name="Celniker S.E."/>
            <person name="Chang J.L."/>
            <person name="Chapple C."/>
            <person name="Chatterji S."/>
            <person name="Chinwalla A."/>
            <person name="Civetta A."/>
            <person name="Clifton S.W."/>
            <person name="Comeron J.M."/>
            <person name="Costello J.C."/>
            <person name="Coyne J.A."/>
            <person name="Daub J."/>
            <person name="David R.G."/>
            <person name="Delcher A.L."/>
            <person name="Delehaunty K."/>
            <person name="Do C.B."/>
            <person name="Ebling H."/>
            <person name="Edwards K."/>
            <person name="Eickbush T."/>
            <person name="Evans J.D."/>
            <person name="Filipski A."/>
            <person name="Findeiss S."/>
            <person name="Freyhult E."/>
            <person name="Fulton L."/>
            <person name="Fulton R."/>
            <person name="Garcia A.C."/>
            <person name="Gardiner A."/>
            <person name="Garfield D.A."/>
            <person name="Garvin B.E."/>
            <person name="Gibson G."/>
            <person name="Gilbert D."/>
            <person name="Gnerre S."/>
            <person name="Godfrey J."/>
            <person name="Good R."/>
            <person name="Gotea V."/>
            <person name="Gravely B."/>
            <person name="Greenberg A.J."/>
            <person name="Griffiths-Jones S."/>
            <person name="Gross S."/>
            <person name="Guigo R."/>
            <person name="Gustafson E.A."/>
            <person name="Haerty W."/>
            <person name="Hahn M.W."/>
            <person name="Halligan D.L."/>
            <person name="Halpern A.L."/>
            <person name="Halter G.M."/>
            <person name="Han M.V."/>
            <person name="Heger A."/>
            <person name="Hillier L."/>
            <person name="Hinrichs A.S."/>
            <person name="Holmes I."/>
            <person name="Hoskins R.A."/>
            <person name="Hubisz M.J."/>
            <person name="Hultmark D."/>
            <person name="Huntley M.A."/>
            <person name="Jaffe D.B."/>
            <person name="Jagadeeshan S."/>
            <person name="Jeck W.R."/>
            <person name="Johnson J."/>
            <person name="Jones C.D."/>
            <person name="Jordan W.C."/>
            <person name="Karpen G.H."/>
            <person name="Kataoka E."/>
            <person name="Keightley P.D."/>
            <person name="Kheradpour P."/>
            <person name="Kirkness E.F."/>
            <person name="Koerich L.B."/>
            <person name="Kristiansen K."/>
            <person name="Kudrna D."/>
            <person name="Kulathinal R.J."/>
            <person name="Kumar S."/>
            <person name="Kwok R."/>
            <person name="Lander E."/>
            <person name="Langley C.H."/>
            <person name="Lapoint R."/>
            <person name="Lazzaro B.P."/>
            <person name="Lee S.J."/>
            <person name="Levesque L."/>
            <person name="Li R."/>
            <person name="Lin C.F."/>
            <person name="Lin M.F."/>
            <person name="Lindblad-Toh K."/>
            <person name="Llopart A."/>
            <person name="Long M."/>
            <person name="Low L."/>
            <person name="Lozovsky E."/>
            <person name="Lu J."/>
            <person name="Luo M."/>
            <person name="Machado C.A."/>
            <person name="Makalowski W."/>
            <person name="Marzo M."/>
            <person name="Matsuda M."/>
            <person name="Matzkin L."/>
            <person name="McAllister B."/>
            <person name="McBride C.S."/>
            <person name="McKernan B."/>
            <person name="McKernan K."/>
            <person name="Mendez-Lago M."/>
            <person name="Minx P."/>
            <person name="Mollenhauer M.U."/>
            <person name="Montooth K."/>
            <person name="Mount S.M."/>
            <person name="Mu X."/>
            <person name="Myers E."/>
            <person name="Negre B."/>
            <person name="Newfeld S."/>
            <person name="Nielsen R."/>
            <person name="Noor M.A."/>
            <person name="O'Grady P."/>
            <person name="Pachter L."/>
            <person name="Papaceit M."/>
            <person name="Parisi M.J."/>
            <person name="Parisi M."/>
            <person name="Parts L."/>
            <person name="Pedersen J.S."/>
            <person name="Pesole G."/>
            <person name="Phillippy A.M."/>
            <person name="Ponting C.P."/>
            <person name="Pop M."/>
            <person name="Porcelli D."/>
            <person name="Powell J.R."/>
            <person name="Prohaska S."/>
            <person name="Pruitt K."/>
            <person name="Puig M."/>
            <person name="Quesneville H."/>
            <person name="Ram K.R."/>
            <person name="Rand D."/>
            <person name="Rasmussen M.D."/>
            <person name="Reed L.K."/>
            <person name="Reenan R."/>
            <person name="Reily A."/>
            <person name="Remington K.A."/>
            <person name="Rieger T.T."/>
            <person name="Ritchie M.G."/>
            <person name="Robin C."/>
            <person name="Rogers Y.H."/>
            <person name="Rohde C."/>
            <person name="Rozas J."/>
            <person name="Rubenfield M.J."/>
            <person name="Ruiz A."/>
            <person name="Russo S."/>
            <person name="Salzberg S.L."/>
            <person name="Sanchez-Gracia A."/>
            <person name="Saranga D.J."/>
            <person name="Sato H."/>
            <person name="Schaeffer S.W."/>
            <person name="Schatz M.C."/>
            <person name="Schlenke T."/>
            <person name="Schwartz R."/>
            <person name="Segarra C."/>
            <person name="Singh R.S."/>
            <person name="Sirot L."/>
            <person name="Sirota M."/>
            <person name="Sisneros N.B."/>
            <person name="Smith C.D."/>
            <person name="Smith T.F."/>
            <person name="Spieth J."/>
            <person name="Stage D.E."/>
            <person name="Stark A."/>
            <person name="Stephan W."/>
            <person name="Strausberg R.L."/>
            <person name="Strempel S."/>
            <person name="Sturgill D."/>
            <person name="Sutton G."/>
            <person name="Sutton G.G."/>
            <person name="Tao W."/>
            <person name="Teichmann S."/>
            <person name="Tobari Y.N."/>
            <person name="Tomimura Y."/>
            <person name="Tsolas J.M."/>
            <person name="Valente V.L."/>
            <person name="Venter E."/>
            <person name="Venter J.C."/>
            <person name="Vicario S."/>
            <person name="Vieira F.G."/>
            <person name="Vilella A.J."/>
            <person name="Villasante A."/>
            <person name="Walenz B."/>
            <person name="Wang J."/>
            <person name="Wasserman M."/>
            <person name="Watts T."/>
            <person name="Wilson D."/>
            <person name="Wilson R.K."/>
            <person name="Wing R.A."/>
            <person name="Wolfner M.F."/>
            <person name="Wong A."/>
            <person name="Wong G.K."/>
            <person name="Wu C.I."/>
            <person name="Wu G."/>
            <person name="Yamamoto D."/>
            <person name="Yang H.P."/>
            <person name="Yang S.P."/>
            <person name="Yorke J.A."/>
            <person name="Yoshida K."/>
            <person name="Zdobnov E."/>
            <person name="Zhang P."/>
            <person name="Zhang Y."/>
            <person name="Zimin A.V."/>
            <person name="Baldwin J."/>
            <person name="Abdouelleil A."/>
            <person name="Abdulkadir J."/>
            <person name="Abebe A."/>
            <person name="Abera B."/>
            <person name="Abreu J."/>
            <person name="Acer S.C."/>
            <person name="Aftuck L."/>
            <person name="Alexander A."/>
            <person name="An P."/>
            <person name="Anderson E."/>
            <person name="Anderson S."/>
            <person name="Arachi H."/>
            <person name="Azer M."/>
            <person name="Bachantsang P."/>
            <person name="Barry A."/>
            <person name="Bayul T."/>
            <person name="Berlin A."/>
            <person name="Bessette D."/>
            <person name="Bloom T."/>
            <person name="Blye J."/>
            <person name="Boguslavskiy L."/>
            <person name="Bonnet C."/>
            <person name="Boukhgalter B."/>
            <person name="Bourzgui I."/>
            <person name="Brown A."/>
            <person name="Cahill P."/>
            <person name="Channer S."/>
            <person name="Cheshatsang Y."/>
            <person name="Chuda L."/>
            <person name="Citroen M."/>
            <person name="Collymore A."/>
            <person name="Cooke P."/>
            <person name="Costello M."/>
            <person name="D'Aco K."/>
            <person name="Daza R."/>
            <person name="De Haan G."/>
            <person name="DeGray S."/>
            <person name="DeMaso C."/>
            <person name="Dhargay N."/>
            <person name="Dooley K."/>
            <person name="Dooley E."/>
            <person name="Doricent M."/>
            <person name="Dorje P."/>
            <person name="Dorjee K."/>
            <person name="Dupes A."/>
            <person name="Elong R."/>
            <person name="Falk J."/>
            <person name="Farina A."/>
            <person name="Faro S."/>
            <person name="Ferguson D."/>
            <person name="Fisher S."/>
            <person name="Foley C.D."/>
            <person name="Franke A."/>
            <person name="Friedrich D."/>
            <person name="Gadbois L."/>
            <person name="Gearin G."/>
            <person name="Gearin C.R."/>
            <person name="Giannoukos G."/>
            <person name="Goode T."/>
            <person name="Graham J."/>
            <person name="Grandbois E."/>
            <person name="Grewal S."/>
            <person name="Gyaltsen K."/>
            <person name="Hafez N."/>
            <person name="Hagos B."/>
            <person name="Hall J."/>
            <person name="Henson C."/>
            <person name="Hollinger A."/>
            <person name="Honan T."/>
            <person name="Huard M.D."/>
            <person name="Hughes L."/>
            <person name="Hurhula B."/>
            <person name="Husby M.E."/>
            <person name="Kamat A."/>
            <person name="Kanga B."/>
            <person name="Kashin S."/>
            <person name="Khazanovich D."/>
            <person name="Kisner P."/>
            <person name="Lance K."/>
            <person name="Lara M."/>
            <person name="Lee W."/>
            <person name="Lennon N."/>
            <person name="Letendre F."/>
            <person name="LeVine R."/>
            <person name="Lipovsky A."/>
            <person name="Liu X."/>
            <person name="Liu J."/>
            <person name="Liu S."/>
            <person name="Lokyitsang T."/>
            <person name="Lokyitsang Y."/>
            <person name="Lubonja R."/>
            <person name="Lui A."/>
            <person name="MacDonald P."/>
            <person name="Magnisalis V."/>
            <person name="Maru K."/>
            <person name="Matthews C."/>
            <person name="McCusker W."/>
            <person name="McDonough S."/>
            <person name="Mehta T."/>
            <person name="Meldrim J."/>
            <person name="Meneus L."/>
            <person name="Mihai O."/>
            <person name="Mihalev A."/>
            <person name="Mihova T."/>
            <person name="Mittelman R."/>
            <person name="Mlenga V."/>
            <person name="Montmayeur A."/>
            <person name="Mulrain L."/>
            <person name="Navidi A."/>
            <person name="Naylor J."/>
            <person name="Negash T."/>
            <person name="Nguyen T."/>
            <person name="Nguyen N."/>
            <person name="Nicol R."/>
            <person name="Norbu C."/>
            <person name="Norbu N."/>
            <person name="Novod N."/>
            <person name="O'Neill B."/>
            <person name="Osman S."/>
            <person name="Markiewicz E."/>
            <person name="Oyono O.L."/>
            <person name="Patti C."/>
            <person name="Phunkhang P."/>
            <person name="Pierre F."/>
            <person name="Priest M."/>
            <person name="Raghuraman S."/>
            <person name="Rege F."/>
            <person name="Reyes R."/>
            <person name="Rise C."/>
            <person name="Rogov P."/>
            <person name="Ross K."/>
            <person name="Ryan E."/>
            <person name="Settipalli S."/>
            <person name="Shea T."/>
            <person name="Sherpa N."/>
            <person name="Shi L."/>
            <person name="Shih D."/>
            <person name="Sparrow T."/>
            <person name="Spaulding J."/>
            <person name="Stalker J."/>
            <person name="Stange-Thomann N."/>
            <person name="Stavropoulos S."/>
            <person name="Stone C."/>
            <person name="Strader C."/>
            <person name="Tesfaye S."/>
            <person name="Thomson T."/>
            <person name="Thoulutsang Y."/>
            <person name="Thoulutsang D."/>
            <person name="Topham K."/>
            <person name="Topping I."/>
            <person name="Tsamla T."/>
            <person name="Vassiliev H."/>
            <person name="Vo A."/>
            <person name="Wangchuk T."/>
            <person name="Wangdi T."/>
            <person name="Weiand M."/>
            <person name="Wilkinson J."/>
            <person name="Wilson A."/>
            <person name="Yadav S."/>
            <person name="Young G."/>
            <person name="Yu Q."/>
            <person name="Zembek L."/>
            <person name="Zhong D."/>
            <person name="Zimmer A."/>
            <person name="Zwirko Z."/>
            <person name="Jaffe D.B."/>
            <person name="Alvarez P."/>
            <person name="Brockman W."/>
            <person name="Butler J."/>
            <person name="Chin C."/>
            <person name="Gnerre S."/>
            <person name="Grabherr M."/>
            <person name="Kleber M."/>
            <person name="Mauceli E."/>
            <person name="MacCallum I."/>
        </authorList>
    </citation>
    <scope>NUCLEOTIDE SEQUENCE [LARGE SCALE GENOMIC DNA]</scope>
    <source>
        <strain evidence="6">Tucson 15287-2541.00</strain>
    </source>
</reference>
<sequence>LQRNGNGTNGGGSDSANSHNGKPSASTILTITKTSRPHDTSKVTSKQADTMPRKAWEQHSDEYDIQLDVGFIEQCTRRFDSGTPSPMPPAYSSGQHSPLLLPTTIADAVGQPESGSDLITMRLLADEQGRYGFNVKGGIDLSLPVQVSKVVPNTPADRCTPRVCEGDEVLMINGRDVHGLRHEQVVAMIRDCRHQSSGELLLTVRPKRSAPLLFEEEPLYQYYELMYRKHPDLAITEARKPANAPKNRYRDISPYDCTRVSLVNSLTGDYINANYVNMEIPGGVVNRYIATQGPLASTTTDFWRMVQQESSHLLVMLTTVMEAGRQKCHQYWPVTGDELQLGDGFSVRCLSEKPDETGSFVFREFVLRDKHEQRHIHHMQYLAWPDHCVPSDPNLFLEFTERVRAARNRTLLQEIEESLKQVRLLDADADDNGGLMSERKCAASNGATPEDETPVSTSVHQCISAANPPVIVHCSAGIGRTGVLILMDTALALMEAREPVYPLDIVRTMRDQRACMVQNVSQYRFVCECICAAYMKISRSSAAINDDDDP</sequence>
<dbReference type="InterPro" id="IPR000242">
    <property type="entry name" value="PTP_cat"/>
</dbReference>
<dbReference type="EMBL" id="CH920043">
    <property type="protein sequence ID" value="EDW05124.1"/>
    <property type="molecule type" value="Genomic_DNA"/>
</dbReference>
<dbReference type="InParanoid" id="B4K2U9"/>
<dbReference type="InterPro" id="IPR000387">
    <property type="entry name" value="Tyr_Pase_dom"/>
</dbReference>
<dbReference type="Proteomes" id="UP000001070">
    <property type="component" value="Unassembled WGS sequence"/>
</dbReference>
<protein>
    <submittedName>
        <fullName evidence="5">GH22606</fullName>
    </submittedName>
</protein>
<feature type="domain" description="Tyrosine specific protein phosphatases" evidence="3">
    <location>
        <begin position="450"/>
        <end position="524"/>
    </location>
</feature>
<dbReference type="eggNOG" id="KOG0792">
    <property type="taxonomic scope" value="Eukaryota"/>
</dbReference>
<dbReference type="OMA" id="CNPRLNE"/>
<dbReference type="InterPro" id="IPR001478">
    <property type="entry name" value="PDZ"/>
</dbReference>
<organism evidence="6">
    <name type="scientific">Drosophila grimshawi</name>
    <name type="common">Hawaiian fruit fly</name>
    <name type="synonym">Idiomyia grimshawi</name>
    <dbReference type="NCBI Taxonomy" id="7222"/>
    <lineage>
        <taxon>Eukaryota</taxon>
        <taxon>Metazoa</taxon>
        <taxon>Ecdysozoa</taxon>
        <taxon>Arthropoda</taxon>
        <taxon>Hexapoda</taxon>
        <taxon>Insecta</taxon>
        <taxon>Pterygota</taxon>
        <taxon>Neoptera</taxon>
        <taxon>Endopterygota</taxon>
        <taxon>Diptera</taxon>
        <taxon>Brachycera</taxon>
        <taxon>Muscomorpha</taxon>
        <taxon>Ephydroidea</taxon>
        <taxon>Drosophilidae</taxon>
        <taxon>Drosophila</taxon>
        <taxon>Hawaiian Drosophila</taxon>
    </lineage>
</organism>
<dbReference type="InterPro" id="IPR029021">
    <property type="entry name" value="Prot-tyrosine_phosphatase-like"/>
</dbReference>
<dbReference type="PhylomeDB" id="B4K2U9"/>
<feature type="non-terminal residue" evidence="5">
    <location>
        <position position="1"/>
    </location>
</feature>
<dbReference type="InterPro" id="IPR003595">
    <property type="entry name" value="Tyr_Pase_cat"/>
</dbReference>
<dbReference type="InterPro" id="IPR016130">
    <property type="entry name" value="Tyr_Pase_AS"/>
</dbReference>
<feature type="domain" description="PDZ" evidence="4">
    <location>
        <begin position="120"/>
        <end position="191"/>
    </location>
</feature>
<dbReference type="Pfam" id="PF00595">
    <property type="entry name" value="PDZ"/>
    <property type="match status" value="1"/>
</dbReference>
<dbReference type="InterPro" id="IPR036034">
    <property type="entry name" value="PDZ_sf"/>
</dbReference>
<evidence type="ECO:0000259" key="4">
    <source>
        <dbReference type="PROSITE" id="PS50106"/>
    </source>
</evidence>
<evidence type="ECO:0000256" key="1">
    <source>
        <dbReference type="SAM" id="MobiDB-lite"/>
    </source>
</evidence>